<keyword evidence="2" id="KW-1185">Reference proteome</keyword>
<comment type="caution">
    <text evidence="1">The sequence shown here is derived from an EMBL/GenBank/DDBJ whole genome shotgun (WGS) entry which is preliminary data.</text>
</comment>
<organism evidence="1 2">
    <name type="scientific">Hymenobacter setariae</name>
    <dbReference type="NCBI Taxonomy" id="2594794"/>
    <lineage>
        <taxon>Bacteria</taxon>
        <taxon>Pseudomonadati</taxon>
        <taxon>Bacteroidota</taxon>
        <taxon>Cytophagia</taxon>
        <taxon>Cytophagales</taxon>
        <taxon>Hymenobacteraceae</taxon>
        <taxon>Hymenobacter</taxon>
    </lineage>
</organism>
<proteinExistence type="predicted"/>
<dbReference type="AlphaFoldDB" id="A0A558BPQ3"/>
<name>A0A558BPQ3_9BACT</name>
<dbReference type="RefSeq" id="WP_144851430.1">
    <property type="nucleotide sequence ID" value="NZ_VMRJ01000005.1"/>
</dbReference>
<evidence type="ECO:0000313" key="1">
    <source>
        <dbReference type="EMBL" id="TVT38500.1"/>
    </source>
</evidence>
<evidence type="ECO:0000313" key="2">
    <source>
        <dbReference type="Proteomes" id="UP000317624"/>
    </source>
</evidence>
<dbReference type="Proteomes" id="UP000317624">
    <property type="component" value="Unassembled WGS sequence"/>
</dbReference>
<sequence length="200" mass="21995">MPITADPTAGVFSDTPKIDFIDTPNAPNRKVRVIDDFTFTEAANGTVWEAPSGSLVDGASIPRVLWTLVGSPFTGDYVYGSIVHDVACDTRTRPWRDTHYMFYLACLAGGTRRGRAKLMYLAVRNFGPRWPQPAPQPEPVVAEQLAFSAVARVGEPTPLFSPFVSYEAQLRYLRRAQAYLATHGDGASLEAIDIYASRPI</sequence>
<reference evidence="1 2" key="1">
    <citation type="submission" date="2019-07" db="EMBL/GenBank/DDBJ databases">
        <title>Hymenobacter sp. straun FUR1 Genome sequencing and assembly.</title>
        <authorList>
            <person name="Chhetri G."/>
        </authorList>
    </citation>
    <scope>NUCLEOTIDE SEQUENCE [LARGE SCALE GENOMIC DNA]</scope>
    <source>
        <strain evidence="1 2">Fur1</strain>
    </source>
</reference>
<dbReference type="InterPro" id="IPR010767">
    <property type="entry name" value="Phage_CGC-2007_Cje0229"/>
</dbReference>
<dbReference type="EMBL" id="VMRJ01000005">
    <property type="protein sequence ID" value="TVT38500.1"/>
    <property type="molecule type" value="Genomic_DNA"/>
</dbReference>
<accession>A0A558BPQ3</accession>
<protein>
    <submittedName>
        <fullName evidence="1">DUF1353 domain-containing protein</fullName>
    </submittedName>
</protein>
<dbReference type="OrthoDB" id="7860705at2"/>
<gene>
    <name evidence="1" type="ORF">FNT36_20155</name>
</gene>
<dbReference type="Pfam" id="PF07087">
    <property type="entry name" value="DUF1353"/>
    <property type="match status" value="1"/>
</dbReference>